<dbReference type="InterPro" id="IPR036832">
    <property type="entry name" value="PPK_N_dom_sf"/>
</dbReference>
<dbReference type="CDD" id="cd09165">
    <property type="entry name" value="PLDc_PaPPK1_C1_like"/>
    <property type="match status" value="1"/>
</dbReference>
<dbReference type="Pfam" id="PF17941">
    <property type="entry name" value="PP_kinase_C_1"/>
    <property type="match status" value="1"/>
</dbReference>
<dbReference type="InterPro" id="IPR003414">
    <property type="entry name" value="PP_kinase"/>
</dbReference>
<keyword evidence="6 8" id="KW-0067">ATP-binding</keyword>
<dbReference type="SUPFAM" id="SSF140356">
    <property type="entry name" value="PPK N-terminal domain-like"/>
    <property type="match status" value="1"/>
</dbReference>
<protein>
    <recommendedName>
        <fullName evidence="8 9">Polyphosphate kinase</fullName>
        <ecNumber evidence="8 9">2.7.4.1</ecNumber>
    </recommendedName>
    <alternativeName>
        <fullName evidence="8">ATP-polyphosphate phosphotransferase</fullName>
    </alternativeName>
    <alternativeName>
        <fullName evidence="8">Polyphosphoric acid kinase</fullName>
    </alternativeName>
</protein>
<dbReference type="SUPFAM" id="SSF56024">
    <property type="entry name" value="Phospholipase D/nuclease"/>
    <property type="match status" value="2"/>
</dbReference>
<reference evidence="14 15" key="1">
    <citation type="submission" date="2014-05" db="EMBL/GenBank/DDBJ databases">
        <title>Cellulosimicrobium funkei U11 genome.</title>
        <authorList>
            <person name="Hu C."/>
            <person name="Gong Y."/>
            <person name="Wan W."/>
            <person name="Jiang M."/>
        </authorList>
    </citation>
    <scope>NUCLEOTIDE SEQUENCE [LARGE SCALE GENOMIC DNA]</scope>
    <source>
        <strain evidence="14 15">U11</strain>
    </source>
</reference>
<dbReference type="PIRSF" id="PIRSF015589">
    <property type="entry name" value="PP_kinase"/>
    <property type="match status" value="1"/>
</dbReference>
<dbReference type="NCBIfam" id="NF003922">
    <property type="entry name" value="PRK05443.2-3"/>
    <property type="match status" value="1"/>
</dbReference>
<comment type="cofactor">
    <cofactor evidence="8">
        <name>Mg(2+)</name>
        <dbReference type="ChEBI" id="CHEBI:18420"/>
    </cofactor>
</comment>
<feature type="binding site" evidence="8">
    <location>
        <position position="428"/>
    </location>
    <ligand>
        <name>Mg(2+)</name>
        <dbReference type="ChEBI" id="CHEBI:18420"/>
    </ligand>
</feature>
<dbReference type="Pfam" id="PF02503">
    <property type="entry name" value="PP_kinase"/>
    <property type="match status" value="1"/>
</dbReference>
<evidence type="ECO:0000256" key="4">
    <source>
        <dbReference type="ARBA" id="ARBA00022741"/>
    </source>
</evidence>
<dbReference type="NCBIfam" id="TIGR03705">
    <property type="entry name" value="poly_P_kin"/>
    <property type="match status" value="1"/>
</dbReference>
<comment type="similarity">
    <text evidence="8 9">Belongs to the polyphosphate kinase 1 (PPK1) family.</text>
</comment>
<keyword evidence="15" id="KW-1185">Reference proteome</keyword>
<keyword evidence="2 8" id="KW-0808">Transferase</keyword>
<dbReference type="EC" id="2.7.4.1" evidence="8 9"/>
<dbReference type="CDD" id="cd09168">
    <property type="entry name" value="PLDc_PaPPK1_C2_like"/>
    <property type="match status" value="1"/>
</dbReference>
<dbReference type="HAMAP" id="MF_00347">
    <property type="entry name" value="Polyphosphate_kinase"/>
    <property type="match status" value="1"/>
</dbReference>
<keyword evidence="1 8" id="KW-0597">Phosphoprotein</keyword>
<evidence type="ECO:0000259" key="11">
    <source>
        <dbReference type="Pfam" id="PF13089"/>
    </source>
</evidence>
<feature type="binding site" evidence="8">
    <location>
        <position position="83"/>
    </location>
    <ligand>
        <name>ATP</name>
        <dbReference type="ChEBI" id="CHEBI:30616"/>
    </ligand>
</feature>
<dbReference type="InterPro" id="IPR025198">
    <property type="entry name" value="PPK_N_dom"/>
</dbReference>
<dbReference type="InterPro" id="IPR036830">
    <property type="entry name" value="PP_kinase_middle_dom_sf"/>
</dbReference>
<evidence type="ECO:0000256" key="1">
    <source>
        <dbReference type="ARBA" id="ARBA00022553"/>
    </source>
</evidence>
<dbReference type="GO" id="GO:0046872">
    <property type="term" value="F:metal ion binding"/>
    <property type="evidence" value="ECO:0007669"/>
    <property type="project" value="UniProtKB-KW"/>
</dbReference>
<evidence type="ECO:0000256" key="3">
    <source>
        <dbReference type="ARBA" id="ARBA00022723"/>
    </source>
</evidence>
<dbReference type="PANTHER" id="PTHR30218:SF0">
    <property type="entry name" value="POLYPHOSPHATE KINASE"/>
    <property type="match status" value="1"/>
</dbReference>
<dbReference type="PANTHER" id="PTHR30218">
    <property type="entry name" value="POLYPHOSPHATE KINASE"/>
    <property type="match status" value="1"/>
</dbReference>
<dbReference type="NCBIfam" id="NF003917">
    <property type="entry name" value="PRK05443.1-1"/>
    <property type="match status" value="1"/>
</dbReference>
<evidence type="ECO:0000259" key="13">
    <source>
        <dbReference type="Pfam" id="PF17941"/>
    </source>
</evidence>
<comment type="catalytic activity">
    <reaction evidence="8 9">
        <text>[phosphate](n) + ATP = [phosphate](n+1) + ADP</text>
        <dbReference type="Rhea" id="RHEA:19573"/>
        <dbReference type="Rhea" id="RHEA-COMP:9859"/>
        <dbReference type="Rhea" id="RHEA-COMP:14280"/>
        <dbReference type="ChEBI" id="CHEBI:16838"/>
        <dbReference type="ChEBI" id="CHEBI:30616"/>
        <dbReference type="ChEBI" id="CHEBI:456216"/>
        <dbReference type="EC" id="2.7.4.1"/>
    </reaction>
</comment>
<dbReference type="InterPro" id="IPR025200">
    <property type="entry name" value="PPK_C_dom2"/>
</dbReference>
<keyword evidence="4 8" id="KW-0547">Nucleotide-binding</keyword>
<organism evidence="14 15">
    <name type="scientific">Cellulosimicrobium funkei</name>
    <dbReference type="NCBI Taxonomy" id="264251"/>
    <lineage>
        <taxon>Bacteria</taxon>
        <taxon>Bacillati</taxon>
        <taxon>Actinomycetota</taxon>
        <taxon>Actinomycetes</taxon>
        <taxon>Micrococcales</taxon>
        <taxon>Promicromonosporaceae</taxon>
        <taxon>Cellulosimicrobium</taxon>
    </lineage>
</organism>
<dbReference type="Gene3D" id="3.30.1840.10">
    <property type="entry name" value="Polyphosphate kinase middle domain"/>
    <property type="match status" value="1"/>
</dbReference>
<feature type="binding site" evidence="8">
    <location>
        <position position="645"/>
    </location>
    <ligand>
        <name>ATP</name>
        <dbReference type="ChEBI" id="CHEBI:30616"/>
    </ligand>
</feature>
<dbReference type="Proteomes" id="UP000035265">
    <property type="component" value="Unassembled WGS sequence"/>
</dbReference>
<dbReference type="InterPro" id="IPR024953">
    <property type="entry name" value="PP_kinase_middle"/>
</dbReference>
<evidence type="ECO:0000256" key="8">
    <source>
        <dbReference type="HAMAP-Rule" id="MF_00347"/>
    </source>
</evidence>
<dbReference type="SUPFAM" id="SSF143724">
    <property type="entry name" value="PHP14-like"/>
    <property type="match status" value="1"/>
</dbReference>
<evidence type="ECO:0000313" key="14">
    <source>
        <dbReference type="EMBL" id="KLN36004.1"/>
    </source>
</evidence>
<comment type="function">
    <text evidence="8 9">Catalyzes the reversible transfer of the terminal phosphate of ATP to form a long-chain polyphosphate (polyP).</text>
</comment>
<evidence type="ECO:0000313" key="15">
    <source>
        <dbReference type="Proteomes" id="UP000035265"/>
    </source>
</evidence>
<evidence type="ECO:0000256" key="7">
    <source>
        <dbReference type="ARBA" id="ARBA00022842"/>
    </source>
</evidence>
<dbReference type="NCBIfam" id="NF003918">
    <property type="entry name" value="PRK05443.1-2"/>
    <property type="match status" value="1"/>
</dbReference>
<keyword evidence="5 8" id="KW-0418">Kinase</keyword>
<dbReference type="GO" id="GO:0006799">
    <property type="term" value="P:polyphosphate biosynthetic process"/>
    <property type="evidence" value="ECO:0007669"/>
    <property type="project" value="UniProtKB-UniRule"/>
</dbReference>
<dbReference type="RefSeq" id="WP_047231397.1">
    <property type="nucleotide sequence ID" value="NZ_JNBQ01000002.1"/>
</dbReference>
<evidence type="ECO:0000256" key="2">
    <source>
        <dbReference type="ARBA" id="ARBA00022679"/>
    </source>
</evidence>
<feature type="domain" description="Polyphosphate kinase N-terminal" evidence="11">
    <location>
        <begin position="45"/>
        <end position="150"/>
    </location>
</feature>
<comment type="PTM">
    <text evidence="8 9">An intermediate of this reaction is the autophosphorylated ppk in which a phosphate is covalently linked to a histidine residue through a N-P bond.</text>
</comment>
<feature type="domain" description="Polyphosphate kinase middle" evidence="10">
    <location>
        <begin position="160"/>
        <end position="349"/>
    </location>
</feature>
<evidence type="ECO:0000259" key="10">
    <source>
        <dbReference type="Pfam" id="PF02503"/>
    </source>
</evidence>
<feature type="binding site" evidence="8">
    <location>
        <position position="617"/>
    </location>
    <ligand>
        <name>ATP</name>
        <dbReference type="ChEBI" id="CHEBI:30616"/>
    </ligand>
</feature>
<dbReference type="GO" id="GO:0009358">
    <property type="term" value="C:polyphosphate kinase complex"/>
    <property type="evidence" value="ECO:0007669"/>
    <property type="project" value="InterPro"/>
</dbReference>
<dbReference type="GO" id="GO:0008976">
    <property type="term" value="F:polyphosphate kinase activity"/>
    <property type="evidence" value="ECO:0007669"/>
    <property type="project" value="UniProtKB-UniRule"/>
</dbReference>
<keyword evidence="3 8" id="KW-0479">Metal-binding</keyword>
<evidence type="ECO:0000259" key="12">
    <source>
        <dbReference type="Pfam" id="PF13090"/>
    </source>
</evidence>
<keyword evidence="7 8" id="KW-0460">Magnesium</keyword>
<accession>A0A0H2KW53</accession>
<feature type="domain" description="Polyphosphate kinase C-terminal" evidence="12">
    <location>
        <begin position="556"/>
        <end position="728"/>
    </location>
</feature>
<feature type="binding site" evidence="8">
    <location>
        <position position="458"/>
    </location>
    <ligand>
        <name>Mg(2+)</name>
        <dbReference type="ChEBI" id="CHEBI:18420"/>
    </ligand>
</feature>
<dbReference type="EMBL" id="JNBQ01000002">
    <property type="protein sequence ID" value="KLN36004.1"/>
    <property type="molecule type" value="Genomic_DNA"/>
</dbReference>
<dbReference type="Pfam" id="PF13089">
    <property type="entry name" value="PP_kinase_N"/>
    <property type="match status" value="1"/>
</dbReference>
<dbReference type="InterPro" id="IPR041108">
    <property type="entry name" value="PP_kinase_C_1"/>
</dbReference>
<dbReference type="STRING" id="264251.FB00_03110"/>
<dbReference type="Pfam" id="PF13090">
    <property type="entry name" value="PP_kinase_C"/>
    <property type="match status" value="1"/>
</dbReference>
<feature type="active site" description="Phosphohistidine intermediate" evidence="8">
    <location>
        <position position="488"/>
    </location>
</feature>
<dbReference type="NCBIfam" id="NF003921">
    <property type="entry name" value="PRK05443.2-2"/>
    <property type="match status" value="1"/>
</dbReference>
<gene>
    <name evidence="8" type="primary">ppk</name>
    <name evidence="14" type="ORF">FB00_03110</name>
</gene>
<feature type="domain" description="Polyphosphate kinase C-terminal" evidence="13">
    <location>
        <begin position="383"/>
        <end position="548"/>
    </location>
</feature>
<dbReference type="Gene3D" id="3.30.870.10">
    <property type="entry name" value="Endonuclease Chain A"/>
    <property type="match status" value="2"/>
</dbReference>
<comment type="caution">
    <text evidence="14">The sequence shown here is derived from an EMBL/GenBank/DDBJ whole genome shotgun (WGS) entry which is preliminary data.</text>
</comment>
<dbReference type="GO" id="GO:0005524">
    <property type="term" value="F:ATP binding"/>
    <property type="evidence" value="ECO:0007669"/>
    <property type="project" value="UniProtKB-KW"/>
</dbReference>
<evidence type="ECO:0000256" key="9">
    <source>
        <dbReference type="RuleBase" id="RU003800"/>
    </source>
</evidence>
<name>A0A0H2KW53_9MICO</name>
<dbReference type="PATRIC" id="fig|264251.5.peg.639"/>
<dbReference type="AlphaFoldDB" id="A0A0H2KW53"/>
<sequence length="754" mass="83653">MTDTSTQRTLDPDLAAHIAEHIAEEPEIEPVGAELGLGPLPDDRFADRELSWLAFNQRVLELAEDPSQPLLERVRFLAIFASNLDEFFMVRVAGLKRRMATGIAVTAASGLSPRQVLDAISERAHDLMARHARVFADDVQPALAAEGITLVHWDELETREQERLHKFFRKQIFPVLTPLAVDPAHPFPYISGLSLNLAVVVANPTTGKEHFARVKVPPLLPRFIAVDARGRPSAPTSQTAAPDRGPTSFVPIEEVIAQHLDHLFPGMEVREHHLFRVTRNEDVEVEEDDAENLLQAMEKELLRRRFGPPVRLELTPGISPRIRALLVRELGVVEEEVYEIPEPLDLTGLNLIADLDRADLHFPPFVPTTHRLLAEVESASPTDVFAAIRERDVLLHHPYDSFSTSVQTFLEQAAADPAVLAIKQTLYRTSGDSPIVDALIDAAEAGKQVLALVEIKARFDEQANISWARKLEQAGVHVVYGIVGLKTHCKLSLVVRQESDGLRRYCHVGTGNYHPKTARLYTDHGLLTCDPDVGQDLTRLFNQLSGYAPQSRFHRLLVAPRTVRSGLVERIDREAAAAQAGHEAWVKIKVNSVVDETTLDALYRASQAGVKVDLVVRGICAVRPGVPGLSENIRVRSILGRFLEHSRIYAFANAAGPAIGEGPESGPEVFIGSADLMHRNLDRRVEALVRITDPDQVIELLDLLDVSMSERTASWHLDADGTWHRPESGPDGTPLVDLQASLVQRQRRRLVGRR</sequence>
<dbReference type="FunFam" id="3.30.870.10:FF:000001">
    <property type="entry name" value="Polyphosphate kinase"/>
    <property type="match status" value="1"/>
</dbReference>
<evidence type="ECO:0000256" key="6">
    <source>
        <dbReference type="ARBA" id="ARBA00022840"/>
    </source>
</evidence>
<dbReference type="Gene3D" id="1.20.58.310">
    <property type="entry name" value="Polyphosphate kinase N-terminal domain"/>
    <property type="match status" value="1"/>
</dbReference>
<feature type="binding site" evidence="8">
    <location>
        <position position="521"/>
    </location>
    <ligand>
        <name>ATP</name>
        <dbReference type="ChEBI" id="CHEBI:30616"/>
    </ligand>
</feature>
<evidence type="ECO:0000256" key="5">
    <source>
        <dbReference type="ARBA" id="ARBA00022777"/>
    </source>
</evidence>
<proteinExistence type="inferred from homology"/>